<evidence type="ECO:0000313" key="2">
    <source>
        <dbReference type="Proteomes" id="UP000007076"/>
    </source>
</evidence>
<dbReference type="HOGENOM" id="CLU_2990702_0_0_11"/>
<dbReference type="STRING" id="452652.KSE_06060"/>
<dbReference type="EMBL" id="AP010968">
    <property type="protein sequence ID" value="BAJ26448.1"/>
    <property type="molecule type" value="Genomic_DNA"/>
</dbReference>
<dbReference type="KEGG" id="ksk:KSE_06060"/>
<dbReference type="RefSeq" id="WP_014133767.1">
    <property type="nucleotide sequence ID" value="NC_016109.1"/>
</dbReference>
<keyword evidence="2" id="KW-1185">Reference proteome</keyword>
<dbReference type="AlphaFoldDB" id="E4N5G7"/>
<dbReference type="PATRIC" id="fig|452652.3.peg.597"/>
<evidence type="ECO:0000313" key="1">
    <source>
        <dbReference type="EMBL" id="BAJ26448.1"/>
    </source>
</evidence>
<name>E4N5G7_KITSK</name>
<dbReference type="Proteomes" id="UP000007076">
    <property type="component" value="Chromosome"/>
</dbReference>
<organism evidence="1 2">
    <name type="scientific">Kitasatospora setae (strain ATCC 33774 / DSM 43861 / JCM 3304 / KCC A-0304 / NBRC 14216 / KM-6054)</name>
    <name type="common">Streptomyces setae</name>
    <dbReference type="NCBI Taxonomy" id="452652"/>
    <lineage>
        <taxon>Bacteria</taxon>
        <taxon>Bacillati</taxon>
        <taxon>Actinomycetota</taxon>
        <taxon>Actinomycetes</taxon>
        <taxon>Kitasatosporales</taxon>
        <taxon>Streptomycetaceae</taxon>
        <taxon>Kitasatospora</taxon>
    </lineage>
</organism>
<gene>
    <name evidence="1" type="ordered locus">KSE_06060</name>
</gene>
<reference evidence="1 2" key="1">
    <citation type="journal article" date="2010" name="DNA Res.">
        <title>Genome sequence of Kitasatospora setae NBRC 14216T: an evolutionary snapshot of the family Streptomycetaceae.</title>
        <authorList>
            <person name="Ichikawa N."/>
            <person name="Oguchi A."/>
            <person name="Ikeda H."/>
            <person name="Ishikawa J."/>
            <person name="Kitani S."/>
            <person name="Watanabe Y."/>
            <person name="Nakamura S."/>
            <person name="Katano Y."/>
            <person name="Kishi E."/>
            <person name="Sasagawa M."/>
            <person name="Ankai A."/>
            <person name="Fukui S."/>
            <person name="Hashimoto Y."/>
            <person name="Kamata S."/>
            <person name="Otoguro M."/>
            <person name="Tanikawa S."/>
            <person name="Nihira T."/>
            <person name="Horinouchi S."/>
            <person name="Ohnishi Y."/>
            <person name="Hayakawa M."/>
            <person name="Kuzuyama T."/>
            <person name="Arisawa A."/>
            <person name="Nomoto F."/>
            <person name="Miura H."/>
            <person name="Takahashi Y."/>
            <person name="Fujita N."/>
        </authorList>
    </citation>
    <scope>NUCLEOTIDE SEQUENCE [LARGE SCALE GENOMIC DNA]</scope>
    <source>
        <strain evidence="2">ATCC 33774 / DSM 43861 / JCM 3304 / KCC A-0304 / NBRC 14216 / KM-6054</strain>
    </source>
</reference>
<sequence>MDAAAADRLFGAHRRALVRPLVRPLPGASVLPARVTAGHHAWLITNGAPGSSVSSSD</sequence>
<accession>E4N5G7</accession>
<protein>
    <submittedName>
        <fullName evidence="1">Uncharacterized protein</fullName>
    </submittedName>
</protein>
<proteinExistence type="predicted"/>